<organism evidence="7 8">
    <name type="scientific">Alistipes putredinis</name>
    <dbReference type="NCBI Taxonomy" id="28117"/>
    <lineage>
        <taxon>Bacteria</taxon>
        <taxon>Pseudomonadati</taxon>
        <taxon>Bacteroidota</taxon>
        <taxon>Bacteroidia</taxon>
        <taxon>Bacteroidales</taxon>
        <taxon>Rikenellaceae</taxon>
        <taxon>Alistipes</taxon>
    </lineage>
</organism>
<accession>A0A1Q6FDB7</accession>
<dbReference type="Proteomes" id="UP000187417">
    <property type="component" value="Unassembled WGS sequence"/>
</dbReference>
<feature type="binding site" evidence="6">
    <location>
        <begin position="34"/>
        <end position="36"/>
    </location>
    <ligand>
        <name>S-adenosyl-L-methionine</name>
        <dbReference type="ChEBI" id="CHEBI:59789"/>
    </ligand>
</feature>
<dbReference type="STRING" id="28117.BHV66_01620"/>
<comment type="similarity">
    <text evidence="1 6">Belongs to the methyltransferase superfamily. RsmH family.</text>
</comment>
<dbReference type="HAMAP" id="MF_01007">
    <property type="entry name" value="16SrRNA_methyltr_H"/>
    <property type="match status" value="1"/>
</dbReference>
<evidence type="ECO:0000313" key="8">
    <source>
        <dbReference type="Proteomes" id="UP000187417"/>
    </source>
</evidence>
<comment type="catalytic activity">
    <reaction evidence="6">
        <text>cytidine(1402) in 16S rRNA + S-adenosyl-L-methionine = N(4)-methylcytidine(1402) in 16S rRNA + S-adenosyl-L-homocysteine + H(+)</text>
        <dbReference type="Rhea" id="RHEA:42928"/>
        <dbReference type="Rhea" id="RHEA-COMP:10286"/>
        <dbReference type="Rhea" id="RHEA-COMP:10287"/>
        <dbReference type="ChEBI" id="CHEBI:15378"/>
        <dbReference type="ChEBI" id="CHEBI:57856"/>
        <dbReference type="ChEBI" id="CHEBI:59789"/>
        <dbReference type="ChEBI" id="CHEBI:74506"/>
        <dbReference type="ChEBI" id="CHEBI:82748"/>
        <dbReference type="EC" id="2.1.1.199"/>
    </reaction>
</comment>
<dbReference type="NCBIfam" id="TIGR00006">
    <property type="entry name" value="16S rRNA (cytosine(1402)-N(4))-methyltransferase RsmH"/>
    <property type="match status" value="1"/>
</dbReference>
<evidence type="ECO:0000256" key="3">
    <source>
        <dbReference type="ARBA" id="ARBA00022603"/>
    </source>
</evidence>
<dbReference type="Gene3D" id="3.40.50.150">
    <property type="entry name" value="Vaccinia Virus protein VP39"/>
    <property type="match status" value="1"/>
</dbReference>
<feature type="binding site" evidence="6">
    <location>
        <position position="76"/>
    </location>
    <ligand>
        <name>S-adenosyl-L-methionine</name>
        <dbReference type="ChEBI" id="CHEBI:59789"/>
    </ligand>
</feature>
<dbReference type="EC" id="2.1.1.199" evidence="6"/>
<comment type="function">
    <text evidence="6">Specifically methylates the N4 position of cytidine in position 1402 (C1402) of 16S rRNA.</text>
</comment>
<sequence>MTSVYHTPVLLEESVRLLDIDPAGTYVDLTFGGGGHSRRILSALGDRGRLYAFDQDRDTRDNCPEDSRFHYVESNFRFMRGALRLHGVTRVDGILADLGVSSHHFDAVERGFSFRGSAPLDMRMNQRGGGTAADLVNTLDADALTRILGDWGEIDTPWKVAACIVRARTAQPILTTADLVAAVAPCTPKKDESKFLTKLFQALRIEVNGEMEALKMALEQSLKVLRPGGRLVVISYHSLEDRLVKNFLRSGNFEGRIEKDFFGKPETPFEIITRKAVTPSSEELVRNPRSRSAKLRAAAKIVRQ</sequence>
<dbReference type="PANTHER" id="PTHR11265">
    <property type="entry name" value="S-ADENOSYL-METHYLTRANSFERASE MRAW"/>
    <property type="match status" value="1"/>
</dbReference>
<evidence type="ECO:0000256" key="6">
    <source>
        <dbReference type="HAMAP-Rule" id="MF_01007"/>
    </source>
</evidence>
<evidence type="ECO:0000313" key="7">
    <source>
        <dbReference type="EMBL" id="OKY96782.1"/>
    </source>
</evidence>
<dbReference type="InterPro" id="IPR029063">
    <property type="entry name" value="SAM-dependent_MTases_sf"/>
</dbReference>
<feature type="binding site" evidence="6">
    <location>
        <position position="104"/>
    </location>
    <ligand>
        <name>S-adenosyl-L-methionine</name>
        <dbReference type="ChEBI" id="CHEBI:59789"/>
    </ligand>
</feature>
<dbReference type="GO" id="GO:0005737">
    <property type="term" value="C:cytoplasm"/>
    <property type="evidence" value="ECO:0007669"/>
    <property type="project" value="UniProtKB-SubCell"/>
</dbReference>
<dbReference type="InterPro" id="IPR023397">
    <property type="entry name" value="SAM-dep_MeTrfase_MraW_recog"/>
</dbReference>
<reference evidence="7 8" key="1">
    <citation type="journal article" date="2016" name="Nat. Biotechnol.">
        <title>Measurement of bacterial replication rates in microbial communities.</title>
        <authorList>
            <person name="Brown C.T."/>
            <person name="Olm M.R."/>
            <person name="Thomas B.C."/>
            <person name="Banfield J.F."/>
        </authorList>
    </citation>
    <scope>NUCLEOTIDE SEQUENCE [LARGE SCALE GENOMIC DNA]</scope>
    <source>
        <strain evidence="7">CAG:67_53_122</strain>
    </source>
</reference>
<protein>
    <recommendedName>
        <fullName evidence="6">Ribosomal RNA small subunit methyltransferase H</fullName>
        <ecNumber evidence="6">2.1.1.199</ecNumber>
    </recommendedName>
    <alternativeName>
        <fullName evidence="6">16S rRNA m(4)C1402 methyltransferase</fullName>
    </alternativeName>
    <alternativeName>
        <fullName evidence="6">rRNA (cytosine-N(4)-)-methyltransferase RsmH</fullName>
    </alternativeName>
</protein>
<dbReference type="PANTHER" id="PTHR11265:SF0">
    <property type="entry name" value="12S RRNA N4-METHYLCYTIDINE METHYLTRANSFERASE"/>
    <property type="match status" value="1"/>
</dbReference>
<evidence type="ECO:0000256" key="1">
    <source>
        <dbReference type="ARBA" id="ARBA00010396"/>
    </source>
</evidence>
<dbReference type="PIRSF" id="PIRSF004486">
    <property type="entry name" value="MraW"/>
    <property type="match status" value="1"/>
</dbReference>
<keyword evidence="6" id="KW-0963">Cytoplasm</keyword>
<keyword evidence="2 6" id="KW-0698">rRNA processing</keyword>
<gene>
    <name evidence="6" type="primary">rsmH</name>
    <name evidence="7" type="ORF">BHV66_01620</name>
</gene>
<name>A0A1Q6FDB7_9BACT</name>
<keyword evidence="4 6" id="KW-0808">Transferase</keyword>
<dbReference type="GeneID" id="73804036"/>
<evidence type="ECO:0000256" key="4">
    <source>
        <dbReference type="ARBA" id="ARBA00022679"/>
    </source>
</evidence>
<dbReference type="Gene3D" id="1.10.150.170">
    <property type="entry name" value="Putative methyltransferase TM0872, insert domain"/>
    <property type="match status" value="1"/>
</dbReference>
<dbReference type="Pfam" id="PF01795">
    <property type="entry name" value="Methyltransf_5"/>
    <property type="match status" value="1"/>
</dbReference>
<keyword evidence="5 6" id="KW-0949">S-adenosyl-L-methionine</keyword>
<dbReference type="GO" id="GO:0070475">
    <property type="term" value="P:rRNA base methylation"/>
    <property type="evidence" value="ECO:0007669"/>
    <property type="project" value="UniProtKB-UniRule"/>
</dbReference>
<dbReference type="SUPFAM" id="SSF81799">
    <property type="entry name" value="Putative methyltransferase TM0872, insert domain"/>
    <property type="match status" value="1"/>
</dbReference>
<dbReference type="RefSeq" id="WP_040293826.1">
    <property type="nucleotide sequence ID" value="NZ_BAAFKT010000002.1"/>
</dbReference>
<feature type="binding site" evidence="6">
    <location>
        <position position="54"/>
    </location>
    <ligand>
        <name>S-adenosyl-L-methionine</name>
        <dbReference type="ChEBI" id="CHEBI:59789"/>
    </ligand>
</feature>
<evidence type="ECO:0000256" key="2">
    <source>
        <dbReference type="ARBA" id="ARBA00022552"/>
    </source>
</evidence>
<feature type="binding site" evidence="6">
    <location>
        <position position="97"/>
    </location>
    <ligand>
        <name>S-adenosyl-L-methionine</name>
        <dbReference type="ChEBI" id="CHEBI:59789"/>
    </ligand>
</feature>
<comment type="caution">
    <text evidence="7">The sequence shown here is derived from an EMBL/GenBank/DDBJ whole genome shotgun (WGS) entry which is preliminary data.</text>
</comment>
<proteinExistence type="inferred from homology"/>
<keyword evidence="3 6" id="KW-0489">Methyltransferase</keyword>
<dbReference type="AlphaFoldDB" id="A0A1Q6FDB7"/>
<dbReference type="SUPFAM" id="SSF53335">
    <property type="entry name" value="S-adenosyl-L-methionine-dependent methyltransferases"/>
    <property type="match status" value="1"/>
</dbReference>
<evidence type="ECO:0000256" key="5">
    <source>
        <dbReference type="ARBA" id="ARBA00022691"/>
    </source>
</evidence>
<comment type="subcellular location">
    <subcellularLocation>
        <location evidence="6">Cytoplasm</location>
    </subcellularLocation>
</comment>
<dbReference type="EMBL" id="MNQH01000001">
    <property type="protein sequence ID" value="OKY96782.1"/>
    <property type="molecule type" value="Genomic_DNA"/>
</dbReference>
<dbReference type="InterPro" id="IPR002903">
    <property type="entry name" value="RsmH"/>
</dbReference>
<dbReference type="GO" id="GO:0071424">
    <property type="term" value="F:rRNA (cytosine-N4-)-methyltransferase activity"/>
    <property type="evidence" value="ECO:0007669"/>
    <property type="project" value="UniProtKB-UniRule"/>
</dbReference>